<feature type="transmembrane region" description="Helical" evidence="1">
    <location>
        <begin position="162"/>
        <end position="180"/>
    </location>
</feature>
<feature type="domain" description="Fatty acid desaturase" evidence="2">
    <location>
        <begin position="67"/>
        <end position="333"/>
    </location>
</feature>
<evidence type="ECO:0000313" key="4">
    <source>
        <dbReference type="Proteomes" id="UP001168552"/>
    </source>
</evidence>
<dbReference type="GO" id="GO:0016491">
    <property type="term" value="F:oxidoreductase activity"/>
    <property type="evidence" value="ECO:0007669"/>
    <property type="project" value="UniProtKB-KW"/>
</dbReference>
<dbReference type="EMBL" id="JAUHJS010000003">
    <property type="protein sequence ID" value="MDN4165299.1"/>
    <property type="molecule type" value="Genomic_DNA"/>
</dbReference>
<evidence type="ECO:0000259" key="2">
    <source>
        <dbReference type="Pfam" id="PF00487"/>
    </source>
</evidence>
<dbReference type="RefSeq" id="WP_320003824.1">
    <property type="nucleotide sequence ID" value="NZ_JAUHJS010000003.1"/>
</dbReference>
<gene>
    <name evidence="3" type="ORF">QWY31_07290</name>
</gene>
<organism evidence="3 4">
    <name type="scientific">Shiella aurantiaca</name>
    <dbReference type="NCBI Taxonomy" id="3058365"/>
    <lineage>
        <taxon>Bacteria</taxon>
        <taxon>Pseudomonadati</taxon>
        <taxon>Bacteroidota</taxon>
        <taxon>Cytophagia</taxon>
        <taxon>Cytophagales</taxon>
        <taxon>Shiellaceae</taxon>
        <taxon>Shiella</taxon>
    </lineage>
</organism>
<comment type="caution">
    <text evidence="3">The sequence shown here is derived from an EMBL/GenBank/DDBJ whole genome shotgun (WGS) entry which is preliminary data.</text>
</comment>
<accession>A0ABT8F4V0</accession>
<protein>
    <submittedName>
        <fullName evidence="3">Acyl-CoA desaturase</fullName>
        <ecNumber evidence="3">1.14.19.-</ecNumber>
    </submittedName>
</protein>
<keyword evidence="1" id="KW-1133">Transmembrane helix</keyword>
<keyword evidence="1" id="KW-0812">Transmembrane</keyword>
<keyword evidence="4" id="KW-1185">Reference proteome</keyword>
<name>A0ABT8F4V0_9BACT</name>
<feature type="transmembrane region" description="Helical" evidence="1">
    <location>
        <begin position="227"/>
        <end position="248"/>
    </location>
</feature>
<dbReference type="EC" id="1.14.19.-" evidence="3"/>
<dbReference type="Pfam" id="PF00487">
    <property type="entry name" value="FA_desaturase"/>
    <property type="match status" value="1"/>
</dbReference>
<feature type="transmembrane region" description="Helical" evidence="1">
    <location>
        <begin position="42"/>
        <end position="62"/>
    </location>
</feature>
<proteinExistence type="predicted"/>
<feature type="transmembrane region" description="Helical" evidence="1">
    <location>
        <begin position="68"/>
        <end position="90"/>
    </location>
</feature>
<dbReference type="PIRSF" id="PIRSF015921">
    <property type="entry name" value="FA_sphinglp_des"/>
    <property type="match status" value="1"/>
</dbReference>
<dbReference type="PANTHER" id="PTHR19353:SF19">
    <property type="entry name" value="DELTA(5) FATTY ACID DESATURASE C-RELATED"/>
    <property type="match status" value="1"/>
</dbReference>
<reference evidence="3" key="1">
    <citation type="submission" date="2023-06" db="EMBL/GenBank/DDBJ databases">
        <title>Cytophagales bacterium Strain LB-30, isolated from soil.</title>
        <authorList>
            <person name="Liu B."/>
        </authorList>
    </citation>
    <scope>NUCLEOTIDE SEQUENCE</scope>
    <source>
        <strain evidence="3">LB-30</strain>
    </source>
</reference>
<keyword evidence="1" id="KW-0472">Membrane</keyword>
<dbReference type="CDD" id="cd03506">
    <property type="entry name" value="Delta6-FADS-like"/>
    <property type="match status" value="1"/>
</dbReference>
<keyword evidence="3" id="KW-0560">Oxidoreductase</keyword>
<dbReference type="InterPro" id="IPR005804">
    <property type="entry name" value="FA_desaturase_dom"/>
</dbReference>
<dbReference type="PANTHER" id="PTHR19353">
    <property type="entry name" value="FATTY ACID DESATURASE 2"/>
    <property type="match status" value="1"/>
</dbReference>
<feature type="transmembrane region" description="Helical" evidence="1">
    <location>
        <begin position="200"/>
        <end position="221"/>
    </location>
</feature>
<dbReference type="Proteomes" id="UP001168552">
    <property type="component" value="Unassembled WGS sequence"/>
</dbReference>
<evidence type="ECO:0000313" key="3">
    <source>
        <dbReference type="EMBL" id="MDN4165299.1"/>
    </source>
</evidence>
<dbReference type="InterPro" id="IPR012171">
    <property type="entry name" value="Fatty_acid_desaturase"/>
</dbReference>
<sequence>MSSVASVRFARNDDAGFFQELRKRVDQTLKENQVSKTGGSRIIGKAIVMLAMYLVPFALLLTVAMPGYLMLVLCVMMGFGLAGIGMSVMHDANHGAFSKSSWVNKLFGGTLYLLGGNVFGWKVQHNTLHHTYTNILHVDQDITGKPWLRLSYADTLKKYHKYQHLYAFFLYSFMTLAFFAKDFKQVFQFNTERKAFIKEFTTLMIGKILYFGIIIGLPYYFMDITLGQWFLGFFTVQLTAGLIMSTIFQLAHVVEGADFPEANDEGNLENTWAIHQIKTTANFSRKSRIMAWYIGGLNYQIEHHLFPNICHIHYPLISKVVENTAKEYGINYIVNKNLFTALGSHIRMLKDLGRVSDQKLVLA</sequence>
<evidence type="ECO:0000256" key="1">
    <source>
        <dbReference type="SAM" id="Phobius"/>
    </source>
</evidence>